<reference evidence="1" key="2">
    <citation type="submission" date="2024-10" db="UniProtKB">
        <authorList>
            <consortium name="EnsemblProtists"/>
        </authorList>
    </citation>
    <scope>IDENTIFICATION</scope>
</reference>
<dbReference type="PaxDb" id="2903-EOD09641"/>
<organism evidence="1 2">
    <name type="scientific">Emiliania huxleyi (strain CCMP1516)</name>
    <dbReference type="NCBI Taxonomy" id="280463"/>
    <lineage>
        <taxon>Eukaryota</taxon>
        <taxon>Haptista</taxon>
        <taxon>Haptophyta</taxon>
        <taxon>Prymnesiophyceae</taxon>
        <taxon>Isochrysidales</taxon>
        <taxon>Noelaerhabdaceae</taxon>
        <taxon>Emiliania</taxon>
    </lineage>
</organism>
<evidence type="ECO:0000313" key="2">
    <source>
        <dbReference type="Proteomes" id="UP000013827"/>
    </source>
</evidence>
<proteinExistence type="predicted"/>
<dbReference type="KEGG" id="ehx:EMIHUDRAFT_198206"/>
<dbReference type="HOGENOM" id="CLU_2727557_0_0_1"/>
<keyword evidence="2" id="KW-1185">Reference proteome</keyword>
<dbReference type="AlphaFoldDB" id="A0A0D3IEF6"/>
<sequence length="72" mass="7676">MASVMQSLEPFLKKTVSLRNSAVEGARLDFAGIFQLMVLRALRLLASPIGRNISVAIVLPTALGPNANLAEL</sequence>
<dbReference type="RefSeq" id="XP_005762070.1">
    <property type="nucleotide sequence ID" value="XM_005762013.1"/>
</dbReference>
<dbReference type="GeneID" id="17255763"/>
<protein>
    <submittedName>
        <fullName evidence="1">Uncharacterized protein</fullName>
    </submittedName>
</protein>
<name>A0A0D3IEF6_EMIH1</name>
<dbReference type="EnsemblProtists" id="EOD09641">
    <property type="protein sequence ID" value="EOD09641"/>
    <property type="gene ID" value="EMIHUDRAFT_198206"/>
</dbReference>
<reference evidence="2" key="1">
    <citation type="journal article" date="2013" name="Nature">
        <title>Pan genome of the phytoplankton Emiliania underpins its global distribution.</title>
        <authorList>
            <person name="Read B.A."/>
            <person name="Kegel J."/>
            <person name="Klute M.J."/>
            <person name="Kuo A."/>
            <person name="Lefebvre S.C."/>
            <person name="Maumus F."/>
            <person name="Mayer C."/>
            <person name="Miller J."/>
            <person name="Monier A."/>
            <person name="Salamov A."/>
            <person name="Young J."/>
            <person name="Aguilar M."/>
            <person name="Claverie J.M."/>
            <person name="Frickenhaus S."/>
            <person name="Gonzalez K."/>
            <person name="Herman E.K."/>
            <person name="Lin Y.C."/>
            <person name="Napier J."/>
            <person name="Ogata H."/>
            <person name="Sarno A.F."/>
            <person name="Shmutz J."/>
            <person name="Schroeder D."/>
            <person name="de Vargas C."/>
            <person name="Verret F."/>
            <person name="von Dassow P."/>
            <person name="Valentin K."/>
            <person name="Van de Peer Y."/>
            <person name="Wheeler G."/>
            <person name="Dacks J.B."/>
            <person name="Delwiche C.F."/>
            <person name="Dyhrman S.T."/>
            <person name="Glockner G."/>
            <person name="John U."/>
            <person name="Richards T."/>
            <person name="Worden A.Z."/>
            <person name="Zhang X."/>
            <person name="Grigoriev I.V."/>
            <person name="Allen A.E."/>
            <person name="Bidle K."/>
            <person name="Borodovsky M."/>
            <person name="Bowler C."/>
            <person name="Brownlee C."/>
            <person name="Cock J.M."/>
            <person name="Elias M."/>
            <person name="Gladyshev V.N."/>
            <person name="Groth M."/>
            <person name="Guda C."/>
            <person name="Hadaegh A."/>
            <person name="Iglesias-Rodriguez M.D."/>
            <person name="Jenkins J."/>
            <person name="Jones B.M."/>
            <person name="Lawson T."/>
            <person name="Leese F."/>
            <person name="Lindquist E."/>
            <person name="Lobanov A."/>
            <person name="Lomsadze A."/>
            <person name="Malik S.B."/>
            <person name="Marsh M.E."/>
            <person name="Mackinder L."/>
            <person name="Mock T."/>
            <person name="Mueller-Roeber B."/>
            <person name="Pagarete A."/>
            <person name="Parker M."/>
            <person name="Probert I."/>
            <person name="Quesneville H."/>
            <person name="Raines C."/>
            <person name="Rensing S.A."/>
            <person name="Riano-Pachon D.M."/>
            <person name="Richier S."/>
            <person name="Rokitta S."/>
            <person name="Shiraiwa Y."/>
            <person name="Soanes D.M."/>
            <person name="van der Giezen M."/>
            <person name="Wahlund T.M."/>
            <person name="Williams B."/>
            <person name="Wilson W."/>
            <person name="Wolfe G."/>
            <person name="Wurch L.L."/>
        </authorList>
    </citation>
    <scope>NUCLEOTIDE SEQUENCE</scope>
</reference>
<accession>A0A0D3IEF6</accession>
<dbReference type="Proteomes" id="UP000013827">
    <property type="component" value="Unassembled WGS sequence"/>
</dbReference>
<evidence type="ECO:0000313" key="1">
    <source>
        <dbReference type="EnsemblProtists" id="EOD09641"/>
    </source>
</evidence>